<keyword evidence="3" id="KW-0720">Serine protease</keyword>
<evidence type="ECO:0000313" key="6">
    <source>
        <dbReference type="EMBL" id="WPC75599.1"/>
    </source>
</evidence>
<dbReference type="SUPFAM" id="SSF50494">
    <property type="entry name" value="Trypsin-like serine proteases"/>
    <property type="match status" value="1"/>
</dbReference>
<dbReference type="RefSeq" id="WP_261897580.1">
    <property type="nucleotide sequence ID" value="NZ_AP024896.1"/>
</dbReference>
<dbReference type="SMART" id="SM00020">
    <property type="entry name" value="Tryp_SPc"/>
    <property type="match status" value="1"/>
</dbReference>
<dbReference type="Proteomes" id="UP001304071">
    <property type="component" value="Chromosome 2"/>
</dbReference>
<dbReference type="PROSITE" id="PS00134">
    <property type="entry name" value="TRYPSIN_HIS"/>
    <property type="match status" value="1"/>
</dbReference>
<evidence type="ECO:0000259" key="5">
    <source>
        <dbReference type="PROSITE" id="PS50240"/>
    </source>
</evidence>
<organism evidence="6 7">
    <name type="scientific">Vibrio porteresiae DSM 19223</name>
    <dbReference type="NCBI Taxonomy" id="1123496"/>
    <lineage>
        <taxon>Bacteria</taxon>
        <taxon>Pseudomonadati</taxon>
        <taxon>Pseudomonadota</taxon>
        <taxon>Gammaproteobacteria</taxon>
        <taxon>Vibrionales</taxon>
        <taxon>Vibrionaceae</taxon>
        <taxon>Vibrio</taxon>
    </lineage>
</organism>
<dbReference type="PRINTS" id="PR00722">
    <property type="entry name" value="CHYMOTRYPSIN"/>
</dbReference>
<dbReference type="InterPro" id="IPR033116">
    <property type="entry name" value="TRYPSIN_SER"/>
</dbReference>
<feature type="region of interest" description="Disordered" evidence="4">
    <location>
        <begin position="329"/>
        <end position="351"/>
    </location>
</feature>
<dbReference type="Pfam" id="PF00089">
    <property type="entry name" value="Trypsin"/>
    <property type="match status" value="1"/>
</dbReference>
<keyword evidence="3" id="KW-0645">Protease</keyword>
<evidence type="ECO:0000256" key="3">
    <source>
        <dbReference type="RuleBase" id="RU363034"/>
    </source>
</evidence>
<dbReference type="InterPro" id="IPR001254">
    <property type="entry name" value="Trypsin_dom"/>
</dbReference>
<dbReference type="InterPro" id="IPR050430">
    <property type="entry name" value="Peptidase_S1"/>
</dbReference>
<feature type="domain" description="Peptidase S1" evidence="5">
    <location>
        <begin position="33"/>
        <end position="301"/>
    </location>
</feature>
<comment type="similarity">
    <text evidence="1">Belongs to the peptidase S1 family.</text>
</comment>
<keyword evidence="2" id="KW-1015">Disulfide bond</keyword>
<evidence type="ECO:0000313" key="7">
    <source>
        <dbReference type="Proteomes" id="UP001304071"/>
    </source>
</evidence>
<dbReference type="PROSITE" id="PS00135">
    <property type="entry name" value="TRYPSIN_SER"/>
    <property type="match status" value="1"/>
</dbReference>
<dbReference type="InterPro" id="IPR009003">
    <property type="entry name" value="Peptidase_S1_PA"/>
</dbReference>
<dbReference type="PANTHER" id="PTHR24276:SF98">
    <property type="entry name" value="FI18310P1-RELATED"/>
    <property type="match status" value="1"/>
</dbReference>
<accession>A0ABZ0QGG5</accession>
<dbReference type="Gene3D" id="2.40.10.10">
    <property type="entry name" value="Trypsin-like serine proteases"/>
    <property type="match status" value="1"/>
</dbReference>
<dbReference type="EC" id="3.4.21.-" evidence="6"/>
<dbReference type="EMBL" id="CP138204">
    <property type="protein sequence ID" value="WPC75599.1"/>
    <property type="molecule type" value="Genomic_DNA"/>
</dbReference>
<dbReference type="InterPro" id="IPR043504">
    <property type="entry name" value="Peptidase_S1_PA_chymotrypsin"/>
</dbReference>
<evidence type="ECO:0000256" key="4">
    <source>
        <dbReference type="SAM" id="MobiDB-lite"/>
    </source>
</evidence>
<reference evidence="6 7" key="1">
    <citation type="submission" date="2023-11" db="EMBL/GenBank/DDBJ databases">
        <title>Plant-associative lifestyle of Vibrio porteresiae and its evolutionary dynamics.</title>
        <authorList>
            <person name="Rameshkumar N."/>
            <person name="Kirti K."/>
        </authorList>
    </citation>
    <scope>NUCLEOTIDE SEQUENCE [LARGE SCALE GENOMIC DNA]</scope>
    <source>
        <strain evidence="6 7">MSSRF30</strain>
    </source>
</reference>
<dbReference type="InterPro" id="IPR020008">
    <property type="entry name" value="GlyGly_CTERM"/>
</dbReference>
<dbReference type="PANTHER" id="PTHR24276">
    <property type="entry name" value="POLYSERASE-RELATED"/>
    <property type="match status" value="1"/>
</dbReference>
<name>A0ABZ0QGG5_9VIBR</name>
<dbReference type="InterPro" id="IPR018114">
    <property type="entry name" value="TRYPSIN_HIS"/>
</dbReference>
<protein>
    <submittedName>
        <fullName evidence="6">Trypsin-like serine protease</fullName>
        <ecNumber evidence="6">3.4.21.-</ecNumber>
    </submittedName>
</protein>
<sequence length="382" mass="40103">MTFRHIRRLSILLISSLIPWDLSHADDSYEPTILNGVSTSLSSIPYQARLSIYKSTSSGTVAYLCGASLIDDSVAITAAHCVDSDSSETLTSVTVYYLDYTTPSSPTYTSVSIPASNVSVHSSWDGTLATSNDIAVLYDSGASFTNAKKIKIATAAEMTAMFTEFSNSYVANQDNDTNVQASGYGKDENGSSGSLARVLLAGIPSSTCRSLKASSVSADDYLCVQSPVQSVNYGICSGDSGGPLVWRNPSNASDSDYGVRLVGAASYVTTSGGLCKLNGSYYYGAYSNINYYKSFVNSAVDTLASTSGYDYESLSISYAFDSDPILSANTGTDSTTPDSDSSSNDSGSGGGGGGSLSLITLMLLTLLALRRHTRCAIAIKMQ</sequence>
<gene>
    <name evidence="6" type="ORF">R8Z52_21990</name>
</gene>
<keyword evidence="3 6" id="KW-0378">Hydrolase</keyword>
<evidence type="ECO:0000256" key="2">
    <source>
        <dbReference type="ARBA" id="ARBA00023157"/>
    </source>
</evidence>
<keyword evidence="7" id="KW-1185">Reference proteome</keyword>
<dbReference type="PROSITE" id="PS50240">
    <property type="entry name" value="TRYPSIN_DOM"/>
    <property type="match status" value="1"/>
</dbReference>
<dbReference type="InterPro" id="IPR001314">
    <property type="entry name" value="Peptidase_S1A"/>
</dbReference>
<dbReference type="NCBIfam" id="TIGR03501">
    <property type="entry name" value="GlyGly_CTERM"/>
    <property type="match status" value="1"/>
</dbReference>
<evidence type="ECO:0000256" key="1">
    <source>
        <dbReference type="ARBA" id="ARBA00007664"/>
    </source>
</evidence>
<feature type="compositionally biased region" description="Low complexity" evidence="4">
    <location>
        <begin position="330"/>
        <end position="346"/>
    </location>
</feature>
<dbReference type="GO" id="GO:0016787">
    <property type="term" value="F:hydrolase activity"/>
    <property type="evidence" value="ECO:0007669"/>
    <property type="project" value="UniProtKB-KW"/>
</dbReference>
<proteinExistence type="inferred from homology"/>